<dbReference type="InterPro" id="IPR017850">
    <property type="entry name" value="Alkaline_phosphatase_core_sf"/>
</dbReference>
<dbReference type="InterPro" id="IPR010869">
    <property type="entry name" value="DUF1501"/>
</dbReference>
<protein>
    <recommendedName>
        <fullName evidence="3">DUF1501 domain-containing protein</fullName>
    </recommendedName>
</protein>
<dbReference type="PANTHER" id="PTHR43737">
    <property type="entry name" value="BLL7424 PROTEIN"/>
    <property type="match status" value="1"/>
</dbReference>
<name>A0A518E4Q2_9BACT</name>
<organism evidence="1 2">
    <name type="scientific">Lignipirellula cremea</name>
    <dbReference type="NCBI Taxonomy" id="2528010"/>
    <lineage>
        <taxon>Bacteria</taxon>
        <taxon>Pseudomonadati</taxon>
        <taxon>Planctomycetota</taxon>
        <taxon>Planctomycetia</taxon>
        <taxon>Pirellulales</taxon>
        <taxon>Pirellulaceae</taxon>
        <taxon>Lignipirellula</taxon>
    </lineage>
</organism>
<dbReference type="EMBL" id="CP036433">
    <property type="protein sequence ID" value="QDU99075.1"/>
    <property type="molecule type" value="Genomic_DNA"/>
</dbReference>
<gene>
    <name evidence="1" type="ORF">Pla8534_69860</name>
</gene>
<accession>A0A518E4Q2</accession>
<keyword evidence="2" id="KW-1185">Reference proteome</keyword>
<dbReference type="PANTHER" id="PTHR43737:SF1">
    <property type="entry name" value="DUF1501 DOMAIN-CONTAINING PROTEIN"/>
    <property type="match status" value="1"/>
</dbReference>
<dbReference type="AlphaFoldDB" id="A0A518E4Q2"/>
<dbReference type="KEGG" id="lcre:Pla8534_69860"/>
<evidence type="ECO:0000313" key="1">
    <source>
        <dbReference type="EMBL" id="QDU99075.1"/>
    </source>
</evidence>
<evidence type="ECO:0008006" key="3">
    <source>
        <dbReference type="Google" id="ProtNLM"/>
    </source>
</evidence>
<dbReference type="Proteomes" id="UP000317648">
    <property type="component" value="Chromosome"/>
</dbReference>
<dbReference type="Pfam" id="PF07394">
    <property type="entry name" value="DUF1501"/>
    <property type="match status" value="1"/>
</dbReference>
<evidence type="ECO:0000313" key="2">
    <source>
        <dbReference type="Proteomes" id="UP000317648"/>
    </source>
</evidence>
<sequence length="426" mass="46323" precursor="true">MLTGYGRRFFLGSMAAALAGASGRSWLRTLAAEEAGQAAGVKQIILLWLNGGPATIDLWDLKPGHRHGGPFQEISTQTPGVRISEHLPQLARWTNEMAIVRSMTSKEGDHGRAVHLTRTGYSPQAGIDFPDLGALVVNEFPQPERLLPGFVSITPPRRMGYSGNGFLGPQCAPMQVGEQAKAVGDLVVDDLQPGPSLRPGQTERFDLLRQFDQAFVQSHPQSTARQYQASVQRAMRTMDPRAVAAFDLEAEADPVRTRYGKNLFGQGCLLARRLVEHGVSFVEVTLDGWDTHNENFQRVASLSEQLDHAFAALLADLQERQMLSSTLVLCQGEFGRTPRINGNAGRDHWPKVWSAVLAGGGVGRGQVIGQTNAGGTEIESEAHAVPDLVATVCQAAGIDPTRQNMSNVDRPIRIAPPEHQLIRELL</sequence>
<proteinExistence type="predicted"/>
<reference evidence="1 2" key="1">
    <citation type="submission" date="2019-02" db="EMBL/GenBank/DDBJ databases">
        <title>Deep-cultivation of Planctomycetes and their phenomic and genomic characterization uncovers novel biology.</title>
        <authorList>
            <person name="Wiegand S."/>
            <person name="Jogler M."/>
            <person name="Boedeker C."/>
            <person name="Pinto D."/>
            <person name="Vollmers J."/>
            <person name="Rivas-Marin E."/>
            <person name="Kohn T."/>
            <person name="Peeters S.H."/>
            <person name="Heuer A."/>
            <person name="Rast P."/>
            <person name="Oberbeckmann S."/>
            <person name="Bunk B."/>
            <person name="Jeske O."/>
            <person name="Meyerdierks A."/>
            <person name="Storesund J.E."/>
            <person name="Kallscheuer N."/>
            <person name="Luecker S."/>
            <person name="Lage O.M."/>
            <person name="Pohl T."/>
            <person name="Merkel B.J."/>
            <person name="Hornburger P."/>
            <person name="Mueller R.-W."/>
            <person name="Bruemmer F."/>
            <person name="Labrenz M."/>
            <person name="Spormann A.M."/>
            <person name="Op den Camp H."/>
            <person name="Overmann J."/>
            <person name="Amann R."/>
            <person name="Jetten M.S.M."/>
            <person name="Mascher T."/>
            <person name="Medema M.H."/>
            <person name="Devos D.P."/>
            <person name="Kaster A.-K."/>
            <person name="Ovreas L."/>
            <person name="Rohde M."/>
            <person name="Galperin M.Y."/>
            <person name="Jogler C."/>
        </authorList>
    </citation>
    <scope>NUCLEOTIDE SEQUENCE [LARGE SCALE GENOMIC DNA]</scope>
    <source>
        <strain evidence="1 2">Pla85_3_4</strain>
    </source>
</reference>
<dbReference type="SUPFAM" id="SSF53649">
    <property type="entry name" value="Alkaline phosphatase-like"/>
    <property type="match status" value="1"/>
</dbReference>
<dbReference type="RefSeq" id="WP_231756478.1">
    <property type="nucleotide sequence ID" value="NZ_CP036433.1"/>
</dbReference>